<proteinExistence type="predicted"/>
<gene>
    <name evidence="1" type="ORF">OIU84_029747</name>
</gene>
<accession>A0AAD6KBI0</accession>
<evidence type="ECO:0000313" key="2">
    <source>
        <dbReference type="Proteomes" id="UP001162972"/>
    </source>
</evidence>
<dbReference type="AlphaFoldDB" id="A0AAD6KBI0"/>
<dbReference type="EMBL" id="JAPFFJ010000009">
    <property type="protein sequence ID" value="KAJ6419685.1"/>
    <property type="molecule type" value="Genomic_DNA"/>
</dbReference>
<reference evidence="1 2" key="1">
    <citation type="journal article" date="2023" name="Int. J. Mol. Sci.">
        <title>De Novo Assembly and Annotation of 11 Diverse Shrub Willow (Salix) Genomes Reveals Novel Gene Organization in Sex-Linked Regions.</title>
        <authorList>
            <person name="Hyden B."/>
            <person name="Feng K."/>
            <person name="Yates T.B."/>
            <person name="Jawdy S."/>
            <person name="Cereghino C."/>
            <person name="Smart L.B."/>
            <person name="Muchero W."/>
        </authorList>
    </citation>
    <scope>NUCLEOTIDE SEQUENCE [LARGE SCALE GENOMIC DNA]</scope>
    <source>
        <tissue evidence="1">Shoot tip</tissue>
    </source>
</reference>
<sequence>MAASLVNVGLQDPMAFEASVVAHARQPVSKKLTSKWQPDPMISEAAADFHDWQPVPKKHTSNRQPKSGLGISASLVPGTVIVASKGKAVEAAGNESVDNGLMALGSFAAGSTMVEAVGNVPGGTGLKVLSMGCAGLGGKPVGAAPQAFQ</sequence>
<evidence type="ECO:0000313" key="1">
    <source>
        <dbReference type="EMBL" id="KAJ6419685.1"/>
    </source>
</evidence>
<comment type="caution">
    <text evidence="1">The sequence shown here is derived from an EMBL/GenBank/DDBJ whole genome shotgun (WGS) entry which is preliminary data.</text>
</comment>
<organism evidence="1 2">
    <name type="scientific">Salix udensis</name>
    <dbReference type="NCBI Taxonomy" id="889485"/>
    <lineage>
        <taxon>Eukaryota</taxon>
        <taxon>Viridiplantae</taxon>
        <taxon>Streptophyta</taxon>
        <taxon>Embryophyta</taxon>
        <taxon>Tracheophyta</taxon>
        <taxon>Spermatophyta</taxon>
        <taxon>Magnoliopsida</taxon>
        <taxon>eudicotyledons</taxon>
        <taxon>Gunneridae</taxon>
        <taxon>Pentapetalae</taxon>
        <taxon>rosids</taxon>
        <taxon>fabids</taxon>
        <taxon>Malpighiales</taxon>
        <taxon>Salicaceae</taxon>
        <taxon>Saliceae</taxon>
        <taxon>Salix</taxon>
    </lineage>
</organism>
<keyword evidence="2" id="KW-1185">Reference proteome</keyword>
<dbReference type="Proteomes" id="UP001162972">
    <property type="component" value="Chromosome 7"/>
</dbReference>
<name>A0AAD6KBI0_9ROSI</name>
<protein>
    <submittedName>
        <fullName evidence="1">Uncharacterized protein</fullName>
    </submittedName>
</protein>